<evidence type="ECO:0000256" key="4">
    <source>
        <dbReference type="ARBA" id="ARBA00022525"/>
    </source>
</evidence>
<evidence type="ECO:0000256" key="7">
    <source>
        <dbReference type="ARBA" id="ARBA00023180"/>
    </source>
</evidence>
<evidence type="ECO:0000256" key="8">
    <source>
        <dbReference type="RuleBase" id="RU000354"/>
    </source>
</evidence>
<dbReference type="PANTHER" id="PTHR11848:SF159">
    <property type="entry name" value="NODAL HOMOLOG"/>
    <property type="match status" value="1"/>
</dbReference>
<proteinExistence type="inferred from homology"/>
<organism evidence="11 12">
    <name type="scientific">Salmo trutta</name>
    <name type="common">Brown trout</name>
    <dbReference type="NCBI Taxonomy" id="8032"/>
    <lineage>
        <taxon>Eukaryota</taxon>
        <taxon>Metazoa</taxon>
        <taxon>Chordata</taxon>
        <taxon>Craniata</taxon>
        <taxon>Vertebrata</taxon>
        <taxon>Euteleostomi</taxon>
        <taxon>Actinopterygii</taxon>
        <taxon>Neopterygii</taxon>
        <taxon>Teleostei</taxon>
        <taxon>Protacanthopterygii</taxon>
        <taxon>Salmoniformes</taxon>
        <taxon>Salmonidae</taxon>
        <taxon>Salmoninae</taxon>
        <taxon>Salmo</taxon>
    </lineage>
</organism>
<keyword evidence="6" id="KW-0732">Signal</keyword>
<dbReference type="OMA" id="IAWSEWI"/>
<dbReference type="Ensembl" id="ENSSTUT00000041685.1">
    <property type="protein sequence ID" value="ENSSTUP00000039876.1"/>
    <property type="gene ID" value="ENSSTUG00000016975.1"/>
</dbReference>
<accession>A0A673YYL6</accession>
<evidence type="ECO:0000256" key="6">
    <source>
        <dbReference type="ARBA" id="ARBA00022729"/>
    </source>
</evidence>
<dbReference type="Proteomes" id="UP000472277">
    <property type="component" value="Chromosome 23"/>
</dbReference>
<reference evidence="11" key="2">
    <citation type="submission" date="2025-09" db="UniProtKB">
        <authorList>
            <consortium name="Ensembl"/>
        </authorList>
    </citation>
    <scope>IDENTIFICATION</scope>
</reference>
<dbReference type="PROSITE" id="PS51362">
    <property type="entry name" value="TGF_BETA_2"/>
    <property type="match status" value="1"/>
</dbReference>
<feature type="domain" description="TGF-beta family profile" evidence="10">
    <location>
        <begin position="41"/>
        <end position="160"/>
    </location>
</feature>
<protein>
    <recommendedName>
        <fullName evidence="10">TGF-beta family profile domain-containing protein</fullName>
    </recommendedName>
</protein>
<dbReference type="InterPro" id="IPR029034">
    <property type="entry name" value="Cystine-knot_cytokine"/>
</dbReference>
<dbReference type="GO" id="GO:0007369">
    <property type="term" value="P:gastrulation"/>
    <property type="evidence" value="ECO:0007669"/>
    <property type="project" value="UniProtKB-ARBA"/>
</dbReference>
<keyword evidence="3" id="KW-0217">Developmental protein</keyword>
<dbReference type="SMART" id="SM00204">
    <property type="entry name" value="TGFB"/>
    <property type="match status" value="1"/>
</dbReference>
<dbReference type="SUPFAM" id="SSF57501">
    <property type="entry name" value="Cystine-knot cytokines"/>
    <property type="match status" value="1"/>
</dbReference>
<keyword evidence="12" id="KW-1185">Reference proteome</keyword>
<sequence>MVVFSKHQTKNRAPTLIRTADRERAGAGPAVSVEGGKGARRRKRHGLHQRAGAAGVAPGVAHTEKRKGPLCKKVDMWVDFDQIAWSEWILYTKRYNAYRCEGSCPTPVNETFTPTNHAYMQVRLPTLHYHSSPLRPVPVPVLEVLMQHFEGMVVDECGCH</sequence>
<keyword evidence="5" id="KW-0165">Cleavage on pair of basic residues</keyword>
<dbReference type="Gene3D" id="2.10.90.10">
    <property type="entry name" value="Cystine-knot cytokines"/>
    <property type="match status" value="1"/>
</dbReference>
<evidence type="ECO:0000256" key="1">
    <source>
        <dbReference type="ARBA" id="ARBA00004613"/>
    </source>
</evidence>
<dbReference type="GO" id="GO:0008083">
    <property type="term" value="F:growth factor activity"/>
    <property type="evidence" value="ECO:0007669"/>
    <property type="project" value="UniProtKB-KW"/>
</dbReference>
<comment type="subcellular location">
    <subcellularLocation>
        <location evidence="1">Secreted</location>
    </subcellularLocation>
</comment>
<evidence type="ECO:0000256" key="5">
    <source>
        <dbReference type="ARBA" id="ARBA00022685"/>
    </source>
</evidence>
<name>A0A673YYL6_SALTR</name>
<evidence type="ECO:0000313" key="12">
    <source>
        <dbReference type="Proteomes" id="UP000472277"/>
    </source>
</evidence>
<feature type="compositionally biased region" description="Basic residues" evidence="9">
    <location>
        <begin position="38"/>
        <end position="48"/>
    </location>
</feature>
<comment type="similarity">
    <text evidence="2 8">Belongs to the TGF-beta family.</text>
</comment>
<keyword evidence="8" id="KW-0339">Growth factor</keyword>
<dbReference type="GO" id="GO:0005125">
    <property type="term" value="F:cytokine activity"/>
    <property type="evidence" value="ECO:0007669"/>
    <property type="project" value="TreeGrafter"/>
</dbReference>
<evidence type="ECO:0000256" key="2">
    <source>
        <dbReference type="ARBA" id="ARBA00006656"/>
    </source>
</evidence>
<dbReference type="Pfam" id="PF00019">
    <property type="entry name" value="TGF_beta"/>
    <property type="match status" value="1"/>
</dbReference>
<dbReference type="GeneTree" id="ENSGT00940000163919"/>
<dbReference type="GO" id="GO:0005615">
    <property type="term" value="C:extracellular space"/>
    <property type="evidence" value="ECO:0007669"/>
    <property type="project" value="TreeGrafter"/>
</dbReference>
<dbReference type="InterPro" id="IPR015615">
    <property type="entry name" value="TGF-beta-rel"/>
</dbReference>
<dbReference type="InParanoid" id="A0A673YYL6"/>
<evidence type="ECO:0000256" key="9">
    <source>
        <dbReference type="SAM" id="MobiDB-lite"/>
    </source>
</evidence>
<keyword evidence="7" id="KW-0325">Glycoprotein</keyword>
<reference evidence="11" key="1">
    <citation type="submission" date="2025-08" db="UniProtKB">
        <authorList>
            <consortium name="Ensembl"/>
        </authorList>
    </citation>
    <scope>IDENTIFICATION</scope>
</reference>
<dbReference type="InterPro" id="IPR001839">
    <property type="entry name" value="TGF-b_C"/>
</dbReference>
<evidence type="ECO:0000256" key="3">
    <source>
        <dbReference type="ARBA" id="ARBA00022473"/>
    </source>
</evidence>
<dbReference type="PANTHER" id="PTHR11848">
    <property type="entry name" value="TGF-BETA FAMILY"/>
    <property type="match status" value="1"/>
</dbReference>
<feature type="region of interest" description="Disordered" evidence="9">
    <location>
        <begin position="23"/>
        <end position="59"/>
    </location>
</feature>
<keyword evidence="4" id="KW-0964">Secreted</keyword>
<dbReference type="AlphaFoldDB" id="A0A673YYL6"/>
<evidence type="ECO:0000313" key="11">
    <source>
        <dbReference type="Ensembl" id="ENSSTUP00000039876.1"/>
    </source>
</evidence>
<evidence type="ECO:0000259" key="10">
    <source>
        <dbReference type="PROSITE" id="PS51362"/>
    </source>
</evidence>